<evidence type="ECO:0000313" key="3">
    <source>
        <dbReference type="Proteomes" id="UP001153365"/>
    </source>
</evidence>
<proteinExistence type="predicted"/>
<protein>
    <submittedName>
        <fullName evidence="2">Expressed protein</fullName>
    </submittedName>
</protein>
<name>A0AAV0B2G5_PHAPC</name>
<feature type="region of interest" description="Disordered" evidence="1">
    <location>
        <begin position="188"/>
        <end position="212"/>
    </location>
</feature>
<feature type="compositionally biased region" description="Polar residues" evidence="1">
    <location>
        <begin position="331"/>
        <end position="344"/>
    </location>
</feature>
<feature type="compositionally biased region" description="Low complexity" evidence="1">
    <location>
        <begin position="583"/>
        <end position="598"/>
    </location>
</feature>
<evidence type="ECO:0000313" key="2">
    <source>
        <dbReference type="EMBL" id="CAH7675697.1"/>
    </source>
</evidence>
<feature type="compositionally biased region" description="Polar residues" evidence="1">
    <location>
        <begin position="284"/>
        <end position="297"/>
    </location>
</feature>
<comment type="caution">
    <text evidence="2">The sequence shown here is derived from an EMBL/GenBank/DDBJ whole genome shotgun (WGS) entry which is preliminary data.</text>
</comment>
<feature type="region of interest" description="Disordered" evidence="1">
    <location>
        <begin position="319"/>
        <end position="345"/>
    </location>
</feature>
<dbReference type="Proteomes" id="UP001153365">
    <property type="component" value="Unassembled WGS sequence"/>
</dbReference>
<feature type="compositionally biased region" description="Basic and acidic residues" evidence="1">
    <location>
        <begin position="494"/>
        <end position="507"/>
    </location>
</feature>
<feature type="region of interest" description="Disordered" evidence="1">
    <location>
        <begin position="577"/>
        <end position="598"/>
    </location>
</feature>
<feature type="region of interest" description="Disordered" evidence="1">
    <location>
        <begin position="461"/>
        <end position="515"/>
    </location>
</feature>
<feature type="compositionally biased region" description="Low complexity" evidence="1">
    <location>
        <begin position="124"/>
        <end position="137"/>
    </location>
</feature>
<dbReference type="AlphaFoldDB" id="A0AAV0B2G5"/>
<keyword evidence="3" id="KW-1185">Reference proteome</keyword>
<organism evidence="2 3">
    <name type="scientific">Phakopsora pachyrhizi</name>
    <name type="common">Asian soybean rust disease fungus</name>
    <dbReference type="NCBI Taxonomy" id="170000"/>
    <lineage>
        <taxon>Eukaryota</taxon>
        <taxon>Fungi</taxon>
        <taxon>Dikarya</taxon>
        <taxon>Basidiomycota</taxon>
        <taxon>Pucciniomycotina</taxon>
        <taxon>Pucciniomycetes</taxon>
        <taxon>Pucciniales</taxon>
        <taxon>Phakopsoraceae</taxon>
        <taxon>Phakopsora</taxon>
    </lineage>
</organism>
<gene>
    <name evidence="2" type="ORF">PPACK8108_LOCUS10724</name>
</gene>
<reference evidence="2" key="1">
    <citation type="submission" date="2022-06" db="EMBL/GenBank/DDBJ databases">
        <authorList>
            <consortium name="SYNGENTA / RWTH Aachen University"/>
        </authorList>
    </citation>
    <scope>NUCLEOTIDE SEQUENCE</scope>
</reference>
<feature type="compositionally biased region" description="Low complexity" evidence="1">
    <location>
        <begin position="248"/>
        <end position="283"/>
    </location>
</feature>
<feature type="region of interest" description="Disordered" evidence="1">
    <location>
        <begin position="248"/>
        <end position="299"/>
    </location>
</feature>
<sequence length="630" mass="71109">MENSKPTVNRNIIKVREEDEGEESLKDQNQRIRNFYQNINQTTDNSNSNSNNRQPDRLDSLSILSELASSVSVIQPTQTVTHPSQLPQNNYQLTDNQTYLSDDAFHALLLASLPESFQSATDLNNNNNNNNSNSNSNPDSALETPIFDQLLAHQINQITTSHQSINQQQHAQDLLSALSALQAGTIHQSDLPDNSHQDLICDNDPMDGQLPRVLDSQRGRMDQQAEILGLGNSSGSFNQQHHSIVDPKATATATATASSSSSSSTSTSKQQQQQQQQQQSQSQFRPMTTDFNDSSPLFSELDDQNRMLINELEFLFNQNSQQQQSRAENESIYSNDQQRNSVQAQGPELGSIIGSTNLSNDRSAGIRIEDGFEFLFGKQLSVDHTSRRDERVMDVLESFDENQRLESIDRSIESSLDSNLVYSQRIRETLGAVLKSLSRAEELLTLSNHCVKDLQSQRSLQRQQLSKSSNNNTNQKLTLSYRNDENVGKNGRVLRNEDSNQDTRDDQMLNGSNGDEPMMICIENNQIVSLPWLKHKFDYELPINEDFVKRDNYNLILHQQAWQSTEKRKLEEEIKKQKNTLQNRSNISTSSNSSNNCSVDSSLIDWQKVSLARGVRLNVKFSGPSDRILI</sequence>
<evidence type="ECO:0000256" key="1">
    <source>
        <dbReference type="SAM" id="MobiDB-lite"/>
    </source>
</evidence>
<dbReference type="EMBL" id="CALTRL010002403">
    <property type="protein sequence ID" value="CAH7675697.1"/>
    <property type="molecule type" value="Genomic_DNA"/>
</dbReference>
<feature type="compositionally biased region" description="Low complexity" evidence="1">
    <location>
        <begin position="461"/>
        <end position="472"/>
    </location>
</feature>
<accession>A0AAV0B2G5</accession>
<feature type="region of interest" description="Disordered" evidence="1">
    <location>
        <begin position="120"/>
        <end position="142"/>
    </location>
</feature>